<dbReference type="PANTHER" id="PTHR14735:SF1">
    <property type="entry name" value="COILED-COIL DOMAIN-CONTAINING PROTEIN 134"/>
    <property type="match status" value="1"/>
</dbReference>
<dbReference type="PANTHER" id="PTHR14735">
    <property type="entry name" value="COILED-COIL DOMAIN-CONTAINING PROTEIN 134"/>
    <property type="match status" value="1"/>
</dbReference>
<comment type="caution">
    <text evidence="2">The sequence shown here is derived from an EMBL/GenBank/DDBJ whole genome shotgun (WGS) entry which is preliminary data.</text>
</comment>
<gene>
    <name evidence="2" type="ORF">D4764_18G0001720</name>
</gene>
<dbReference type="EMBL" id="RHFK02000010">
    <property type="protein sequence ID" value="TWW69366.1"/>
    <property type="molecule type" value="Genomic_DNA"/>
</dbReference>
<accession>A0A5C6NQI0</accession>
<evidence type="ECO:0000256" key="1">
    <source>
        <dbReference type="SAM" id="MobiDB-lite"/>
    </source>
</evidence>
<proteinExistence type="predicted"/>
<keyword evidence="3" id="KW-1185">Reference proteome</keyword>
<dbReference type="InterPro" id="IPR026321">
    <property type="entry name" value="CC134"/>
</dbReference>
<dbReference type="Pfam" id="PF15002">
    <property type="entry name" value="ERK-JNK_inhib"/>
    <property type="match status" value="1"/>
</dbReference>
<dbReference type="Proteomes" id="UP000324091">
    <property type="component" value="Chromosome 18"/>
</dbReference>
<sequence length="619" mass="69472">MCALVTNIAGRLSSTNTESLLPTFSYLYCFLSLSSADSTDRAVAMLLCNNGLMDQLQTLLASSSSPTSPSGCPPSALLCYSHLLLSSLLTLQHFHSTKVQKCINLNLETALQRLLVQKRNTDNVLLVSYLRLLQVLLDFDLVTEVVCLDSGPSVVGPKPLSVEDGSLYPLGSRGAQLLTTAISGLLLQKHELLLKASVNCLSSLLGFLQRKCPLAAKFVTCQPWSRFLLYCLLNSGESCLLHPTILRVITLLLQYGSTTLLWDPDLLLVMEAVEKRGLKDLSDETAQALRQFLRQIQSSTLQPPPTSEHLQRVTSMMETLQTSAKTCSPSPTNNILCGSRGATRASRTVITRVWIGFGAREVKPDYFGIGTLLIEAVSKGRASLLTSADHEERLHRAPGAGRRRALCSAEPDPHRPRQDSNLEIYKRLFETKRKDQLNALKNLVELNDINQQYKIIDIMLKGLFKVLEDSRQILVAANMQPDDPFPMDDKIKEAYSHVVENTAFFGDVALRFPRIVHHYFDRNSEWGDLLRWGLHFCNQTGVFTGGAHQHVLTLMSQELGITEKTPDFMNPYRTERDDVLHTAEAFKKILREEEKRRRKEEKRKEIRKGPRISRSRSEL</sequence>
<name>A0A5C6NQI0_9TELE</name>
<feature type="compositionally biased region" description="Basic residues" evidence="1">
    <location>
        <begin position="609"/>
        <end position="619"/>
    </location>
</feature>
<feature type="compositionally biased region" description="Basic and acidic residues" evidence="1">
    <location>
        <begin position="411"/>
        <end position="420"/>
    </location>
</feature>
<protein>
    <submittedName>
        <fullName evidence="2">Coiled-coil domain-containing protein 134</fullName>
    </submittedName>
</protein>
<feature type="region of interest" description="Disordered" evidence="1">
    <location>
        <begin position="389"/>
        <end position="420"/>
    </location>
</feature>
<dbReference type="AlphaFoldDB" id="A0A5C6NQI0"/>
<organism evidence="2 3">
    <name type="scientific">Takifugu flavidus</name>
    <name type="common">sansaifugu</name>
    <dbReference type="NCBI Taxonomy" id="433684"/>
    <lineage>
        <taxon>Eukaryota</taxon>
        <taxon>Metazoa</taxon>
        <taxon>Chordata</taxon>
        <taxon>Craniata</taxon>
        <taxon>Vertebrata</taxon>
        <taxon>Euteleostomi</taxon>
        <taxon>Actinopterygii</taxon>
        <taxon>Neopterygii</taxon>
        <taxon>Teleostei</taxon>
        <taxon>Neoteleostei</taxon>
        <taxon>Acanthomorphata</taxon>
        <taxon>Eupercaria</taxon>
        <taxon>Tetraodontiformes</taxon>
        <taxon>Tetradontoidea</taxon>
        <taxon>Tetraodontidae</taxon>
        <taxon>Takifugu</taxon>
    </lineage>
</organism>
<evidence type="ECO:0000313" key="2">
    <source>
        <dbReference type="EMBL" id="TWW69366.1"/>
    </source>
</evidence>
<reference evidence="2 3" key="1">
    <citation type="submission" date="2019-04" db="EMBL/GenBank/DDBJ databases">
        <title>Chromosome genome assembly for Takifugu flavidus.</title>
        <authorList>
            <person name="Xiao S."/>
        </authorList>
    </citation>
    <scope>NUCLEOTIDE SEQUENCE [LARGE SCALE GENOMIC DNA]</scope>
    <source>
        <strain evidence="2">HTHZ2018</strain>
        <tissue evidence="2">Muscle</tissue>
    </source>
</reference>
<feature type="region of interest" description="Disordered" evidence="1">
    <location>
        <begin position="593"/>
        <end position="619"/>
    </location>
</feature>
<evidence type="ECO:0000313" key="3">
    <source>
        <dbReference type="Proteomes" id="UP000324091"/>
    </source>
</evidence>